<gene>
    <name evidence="1" type="ORF">EAG_14359</name>
</gene>
<sequence length="184" mass="21618">KKEDYKRKFRPQWLDIKNFKSWLCEGPDNTSHCLICDKFIDSSLHHIYRHAESDMHKTKSEKSNINVNKSNEDLNAQSDESLSTFDERKKITEIKYAALITEKNILQTAKEILSLFQDIGKDPNVLKSMNMGRTKCKNIISNVLCSVETERVVNNIQNTRFSIFIDEISDITNEKWMTFFIRYI</sequence>
<evidence type="ECO:0000313" key="2">
    <source>
        <dbReference type="Proteomes" id="UP000000311"/>
    </source>
</evidence>
<reference evidence="1 2" key="1">
    <citation type="journal article" date="2010" name="Science">
        <title>Genomic comparison of the ants Camponotus floridanus and Harpegnathos saltator.</title>
        <authorList>
            <person name="Bonasio R."/>
            <person name="Zhang G."/>
            <person name="Ye C."/>
            <person name="Mutti N.S."/>
            <person name="Fang X."/>
            <person name="Qin N."/>
            <person name="Donahue G."/>
            <person name="Yang P."/>
            <person name="Li Q."/>
            <person name="Li C."/>
            <person name="Zhang P."/>
            <person name="Huang Z."/>
            <person name="Berger S.L."/>
            <person name="Reinberg D."/>
            <person name="Wang J."/>
            <person name="Liebig J."/>
        </authorList>
    </citation>
    <scope>NUCLEOTIDE SEQUENCE [LARGE SCALE GENOMIC DNA]</scope>
    <source>
        <strain evidence="2">C129</strain>
    </source>
</reference>
<protein>
    <recommendedName>
        <fullName evidence="3">DUF4371 domain-containing protein</fullName>
    </recommendedName>
</protein>
<name>E2A304_CAMFO</name>
<evidence type="ECO:0000313" key="1">
    <source>
        <dbReference type="EMBL" id="EFN72178.1"/>
    </source>
</evidence>
<dbReference type="EMBL" id="GL436257">
    <property type="protein sequence ID" value="EFN72178.1"/>
    <property type="molecule type" value="Genomic_DNA"/>
</dbReference>
<dbReference type="InParanoid" id="E2A304"/>
<dbReference type="Proteomes" id="UP000000311">
    <property type="component" value="Unassembled WGS sequence"/>
</dbReference>
<keyword evidence="2" id="KW-1185">Reference proteome</keyword>
<dbReference type="AlphaFoldDB" id="E2A304"/>
<evidence type="ECO:0008006" key="3">
    <source>
        <dbReference type="Google" id="ProtNLM"/>
    </source>
</evidence>
<proteinExistence type="predicted"/>
<feature type="non-terminal residue" evidence="1">
    <location>
        <position position="184"/>
    </location>
</feature>
<feature type="non-terminal residue" evidence="1">
    <location>
        <position position="1"/>
    </location>
</feature>
<accession>E2A304</accession>
<organism evidence="2">
    <name type="scientific">Camponotus floridanus</name>
    <name type="common">Florida carpenter ant</name>
    <dbReference type="NCBI Taxonomy" id="104421"/>
    <lineage>
        <taxon>Eukaryota</taxon>
        <taxon>Metazoa</taxon>
        <taxon>Ecdysozoa</taxon>
        <taxon>Arthropoda</taxon>
        <taxon>Hexapoda</taxon>
        <taxon>Insecta</taxon>
        <taxon>Pterygota</taxon>
        <taxon>Neoptera</taxon>
        <taxon>Endopterygota</taxon>
        <taxon>Hymenoptera</taxon>
        <taxon>Apocrita</taxon>
        <taxon>Aculeata</taxon>
        <taxon>Formicoidea</taxon>
        <taxon>Formicidae</taxon>
        <taxon>Formicinae</taxon>
        <taxon>Camponotus</taxon>
    </lineage>
</organism>